<gene>
    <name evidence="1" type="ORF">BKG82_28695</name>
</gene>
<sequence length="59" mass="5811">MGPAPGAAVAAMEAGCDDVVASVVDFGSLVSPSGAQAAKLMTKANRMSAPAVLTGRSRY</sequence>
<dbReference type="Proteomes" id="UP000180043">
    <property type="component" value="Unassembled WGS sequence"/>
</dbReference>
<comment type="caution">
    <text evidence="1">The sequence shown here is derived from an EMBL/GenBank/DDBJ whole genome shotgun (WGS) entry which is preliminary data.</text>
</comment>
<dbReference type="AlphaFoldDB" id="A0A1S1LH25"/>
<proteinExistence type="predicted"/>
<accession>A0A1S1LH25</accession>
<dbReference type="EMBL" id="MLIQ01000052">
    <property type="protein sequence ID" value="OHU46017.1"/>
    <property type="molecule type" value="Genomic_DNA"/>
</dbReference>
<evidence type="ECO:0000313" key="1">
    <source>
        <dbReference type="EMBL" id="OHU46017.1"/>
    </source>
</evidence>
<evidence type="ECO:0000313" key="2">
    <source>
        <dbReference type="Proteomes" id="UP000180043"/>
    </source>
</evidence>
<reference evidence="1 2" key="1">
    <citation type="submission" date="2016-10" db="EMBL/GenBank/DDBJ databases">
        <title>Evaluation of Human, Veterinary and Environmental Mycobacterium chelonae Isolates by Core Genome Phylogenomic Analysis, Targeted Gene Comparison, and Anti-microbial Susceptibility Patterns: A Tale of Mistaken Identities.</title>
        <authorList>
            <person name="Fogelson S.B."/>
            <person name="Camus A.C."/>
            <person name="Lorenz W."/>
            <person name="Vasireddy R."/>
            <person name="Vasireddy S."/>
            <person name="Smith T."/>
            <person name="Brown-Elliott B.A."/>
            <person name="Wallace R.J.Jr."/>
            <person name="Hasan N.A."/>
            <person name="Reischl U."/>
            <person name="Sanchez S."/>
        </authorList>
    </citation>
    <scope>NUCLEOTIDE SEQUENCE [LARGE SCALE GENOMIC DNA]</scope>
    <source>
        <strain evidence="1 2">15515</strain>
    </source>
</reference>
<organism evidence="1 2">
    <name type="scientific">Mycobacteroides chelonae</name>
    <name type="common">Mycobacterium chelonae</name>
    <dbReference type="NCBI Taxonomy" id="1774"/>
    <lineage>
        <taxon>Bacteria</taxon>
        <taxon>Bacillati</taxon>
        <taxon>Actinomycetota</taxon>
        <taxon>Actinomycetes</taxon>
        <taxon>Mycobacteriales</taxon>
        <taxon>Mycobacteriaceae</taxon>
        <taxon>Mycobacteroides</taxon>
    </lineage>
</organism>
<name>A0A1S1LH25_MYCCH</name>
<protein>
    <submittedName>
        <fullName evidence="1">Uncharacterized protein</fullName>
    </submittedName>
</protein>